<feature type="transmembrane region" description="Helical" evidence="7">
    <location>
        <begin position="53"/>
        <end position="73"/>
    </location>
</feature>
<keyword evidence="10" id="KW-1185">Reference proteome</keyword>
<protein>
    <submittedName>
        <fullName evidence="9">MFS transporter</fullName>
    </submittedName>
</protein>
<evidence type="ECO:0000256" key="4">
    <source>
        <dbReference type="ARBA" id="ARBA00022989"/>
    </source>
</evidence>
<feature type="transmembrane region" description="Helical" evidence="7">
    <location>
        <begin position="146"/>
        <end position="166"/>
    </location>
</feature>
<evidence type="ECO:0000313" key="10">
    <source>
        <dbReference type="Proteomes" id="UP000287198"/>
    </source>
</evidence>
<evidence type="ECO:0000256" key="1">
    <source>
        <dbReference type="ARBA" id="ARBA00004651"/>
    </source>
</evidence>
<evidence type="ECO:0000259" key="8">
    <source>
        <dbReference type="PROSITE" id="PS50850"/>
    </source>
</evidence>
<dbReference type="InterPro" id="IPR011701">
    <property type="entry name" value="MFS"/>
</dbReference>
<name>A0A432XZU2_9GAMM</name>
<dbReference type="PANTHER" id="PTHR43124:SF3">
    <property type="entry name" value="CHLORAMPHENICOL EFFLUX PUMP RV0191"/>
    <property type="match status" value="1"/>
</dbReference>
<feature type="transmembrane region" description="Helical" evidence="7">
    <location>
        <begin position="303"/>
        <end position="326"/>
    </location>
</feature>
<comment type="subcellular location">
    <subcellularLocation>
        <location evidence="1">Cell membrane</location>
        <topology evidence="1">Multi-pass membrane protein</topology>
    </subcellularLocation>
</comment>
<dbReference type="InterPro" id="IPR020846">
    <property type="entry name" value="MFS_dom"/>
</dbReference>
<dbReference type="SUPFAM" id="SSF103473">
    <property type="entry name" value="MFS general substrate transporter"/>
    <property type="match status" value="1"/>
</dbReference>
<keyword evidence="5 7" id="KW-0472">Membrane</keyword>
<reference evidence="10" key="1">
    <citation type="journal article" date="2018" name="Front. Microbiol.">
        <title>Genome-Based Analysis Reveals the Taxonomy and Diversity of the Family Idiomarinaceae.</title>
        <authorList>
            <person name="Liu Y."/>
            <person name="Lai Q."/>
            <person name="Shao Z."/>
        </authorList>
    </citation>
    <scope>NUCLEOTIDE SEQUENCE [LARGE SCALE GENOMIC DNA]</scope>
    <source>
        <strain evidence="10">BH195</strain>
    </source>
</reference>
<feature type="transmembrane region" description="Helical" evidence="7">
    <location>
        <begin position="279"/>
        <end position="297"/>
    </location>
</feature>
<dbReference type="EMBL" id="PIPW01000001">
    <property type="protein sequence ID" value="RUO54240.1"/>
    <property type="molecule type" value="Genomic_DNA"/>
</dbReference>
<evidence type="ECO:0000313" key="9">
    <source>
        <dbReference type="EMBL" id="RUO54240.1"/>
    </source>
</evidence>
<accession>A0A432XZU2</accession>
<comment type="caution">
    <text evidence="9">The sequence shown here is derived from an EMBL/GenBank/DDBJ whole genome shotgun (WGS) entry which is preliminary data.</text>
</comment>
<dbReference type="Gene3D" id="1.20.1250.20">
    <property type="entry name" value="MFS general substrate transporter like domains"/>
    <property type="match status" value="2"/>
</dbReference>
<dbReference type="GO" id="GO:0022857">
    <property type="term" value="F:transmembrane transporter activity"/>
    <property type="evidence" value="ECO:0007669"/>
    <property type="project" value="InterPro"/>
</dbReference>
<dbReference type="PROSITE" id="PS50850">
    <property type="entry name" value="MFS"/>
    <property type="match status" value="1"/>
</dbReference>
<feature type="transmembrane region" description="Helical" evidence="7">
    <location>
        <begin position="254"/>
        <end position="272"/>
    </location>
</feature>
<evidence type="ECO:0000256" key="2">
    <source>
        <dbReference type="ARBA" id="ARBA00022475"/>
    </source>
</evidence>
<evidence type="ECO:0000256" key="5">
    <source>
        <dbReference type="ARBA" id="ARBA00023136"/>
    </source>
</evidence>
<feature type="transmembrane region" description="Helical" evidence="7">
    <location>
        <begin position="213"/>
        <end position="234"/>
    </location>
</feature>
<keyword evidence="4 7" id="KW-1133">Transmembrane helix</keyword>
<feature type="transmembrane region" description="Helical" evidence="7">
    <location>
        <begin position="85"/>
        <end position="103"/>
    </location>
</feature>
<gene>
    <name evidence="9" type="ORF">CWI69_02110</name>
</gene>
<feature type="transmembrane region" description="Helical" evidence="7">
    <location>
        <begin position="172"/>
        <end position="192"/>
    </location>
</feature>
<feature type="domain" description="Major facilitator superfamily (MFS) profile" evidence="8">
    <location>
        <begin position="15"/>
        <end position="393"/>
    </location>
</feature>
<dbReference type="AlphaFoldDB" id="A0A432XZU2"/>
<dbReference type="InterPro" id="IPR050189">
    <property type="entry name" value="MFS_Efflux_Transporters"/>
</dbReference>
<dbReference type="Proteomes" id="UP000287198">
    <property type="component" value="Unassembled WGS sequence"/>
</dbReference>
<dbReference type="GO" id="GO:0005886">
    <property type="term" value="C:plasma membrane"/>
    <property type="evidence" value="ECO:0007669"/>
    <property type="project" value="UniProtKB-SubCell"/>
</dbReference>
<feature type="region of interest" description="Disordered" evidence="6">
    <location>
        <begin position="415"/>
        <end position="435"/>
    </location>
</feature>
<feature type="transmembrane region" description="Helical" evidence="7">
    <location>
        <begin position="338"/>
        <end position="358"/>
    </location>
</feature>
<evidence type="ECO:0000256" key="6">
    <source>
        <dbReference type="SAM" id="MobiDB-lite"/>
    </source>
</evidence>
<dbReference type="InterPro" id="IPR036259">
    <property type="entry name" value="MFS_trans_sf"/>
</dbReference>
<dbReference type="OrthoDB" id="2957247at2"/>
<organism evidence="9 10">
    <name type="scientific">Pseudidiomarina halophila</name>
    <dbReference type="NCBI Taxonomy" id="1449799"/>
    <lineage>
        <taxon>Bacteria</taxon>
        <taxon>Pseudomonadati</taxon>
        <taxon>Pseudomonadota</taxon>
        <taxon>Gammaproteobacteria</taxon>
        <taxon>Alteromonadales</taxon>
        <taxon>Idiomarinaceae</taxon>
        <taxon>Pseudidiomarina</taxon>
    </lineage>
</organism>
<keyword evidence="2" id="KW-1003">Cell membrane</keyword>
<feature type="transmembrane region" description="Helical" evidence="7">
    <location>
        <begin position="370"/>
        <end position="388"/>
    </location>
</feature>
<dbReference type="RefSeq" id="WP_126761444.1">
    <property type="nucleotide sequence ID" value="NZ_JBHLTZ010000004.1"/>
</dbReference>
<keyword evidence="3 7" id="KW-0812">Transmembrane</keyword>
<feature type="transmembrane region" description="Helical" evidence="7">
    <location>
        <begin position="109"/>
        <end position="134"/>
    </location>
</feature>
<dbReference type="PANTHER" id="PTHR43124">
    <property type="entry name" value="PURINE EFFLUX PUMP PBUE"/>
    <property type="match status" value="1"/>
</dbReference>
<evidence type="ECO:0000256" key="7">
    <source>
        <dbReference type="SAM" id="Phobius"/>
    </source>
</evidence>
<sequence>MNSTNTAISQQQISGMRFALIGAILIAISFGLARFAFGLFIPQIRDELGMSASTIGVIAALPLISFVIVSLVAPLVTKYFGARNTTVLSASFSVLGLALISLATGPISLGIGVFACGISAGLMMPALTSAMQALVDRSIHGRVSSVMNAGTSIGVALSVPAVLFLVGAWRYAYLSFTLIAIIGVLLAWYLIPSVSRVTPANAAPPPKITVRQWWNLLKLALFAFAMGFIASAYWTFAPDLATNLGSLSSRQTGWLWLALGIAGLGGAIVSDLADRNNPAITHALMLMMLTTSLTLLAASPGQIYLAVFSAVIFGLAYMSLTGLYLMTGIRLLPGRLSIGPVLPFLAVALGQAAGTPLVGVLVGELGYAESFSIFAAVGILIALISPFYPGHSEEDAGIPEDETGLQAAFDYQLQDEEGEPLEITNTQQTDKGDET</sequence>
<proteinExistence type="predicted"/>
<dbReference type="Pfam" id="PF07690">
    <property type="entry name" value="MFS_1"/>
    <property type="match status" value="1"/>
</dbReference>
<evidence type="ECO:0000256" key="3">
    <source>
        <dbReference type="ARBA" id="ARBA00022692"/>
    </source>
</evidence>
<feature type="transmembrane region" description="Helical" evidence="7">
    <location>
        <begin position="18"/>
        <end position="41"/>
    </location>
</feature>